<gene>
    <name evidence="1" type="ORF">Tci_035228</name>
</gene>
<dbReference type="EMBL" id="BKCJ010004815">
    <property type="protein sequence ID" value="GEU63250.1"/>
    <property type="molecule type" value="Genomic_DNA"/>
</dbReference>
<reference evidence="1" key="1">
    <citation type="journal article" date="2019" name="Sci. Rep.">
        <title>Draft genome of Tanacetum cinerariifolium, the natural source of mosquito coil.</title>
        <authorList>
            <person name="Yamashiro T."/>
            <person name="Shiraishi A."/>
            <person name="Satake H."/>
            <person name="Nakayama K."/>
        </authorList>
    </citation>
    <scope>NUCLEOTIDE SEQUENCE</scope>
</reference>
<accession>A0A6L2LPW0</accession>
<sequence length="438" mass="50764">MNESDLTMEEDIELHAEKAQRRVQTFNWENATYGKVYWDNLDFFINFEVEYPSIVYNDALTSNQNVSSEPTVSIYNAIETNFDFSISFSGFDYEDYTFIYEKDLFSYKLIPADDLKPELVNDNVEINIELCSESIDIKPMDSVACTNKDITPIGFDRNLETNHDDKVKQSSNLNPNHDNVILDLSLLPFRINFQDKLGSQVNWVHVLDFARLTEEMVQTLADMMRMVYTEAEGHVLFTSHAWNRLFEIRALLLGGARRRMTWREFILALGLHTAEEMAEVRFETYWLGSASAILDKEDLRYYLTQISSDRDFLGDDHSYTFIRDHVRRLCHMLISYNISGRCQAPEKVTATDLFYLRSMDQETVNVPYLFAQYLFRHAKGRKSEARMSGGHFIGRLAEHFVLVSDEGLIGLFVIARVLLVINLDELVKLNICVRLGDT</sequence>
<organism evidence="1">
    <name type="scientific">Tanacetum cinerariifolium</name>
    <name type="common">Dalmatian daisy</name>
    <name type="synonym">Chrysanthemum cinerariifolium</name>
    <dbReference type="NCBI Taxonomy" id="118510"/>
    <lineage>
        <taxon>Eukaryota</taxon>
        <taxon>Viridiplantae</taxon>
        <taxon>Streptophyta</taxon>
        <taxon>Embryophyta</taxon>
        <taxon>Tracheophyta</taxon>
        <taxon>Spermatophyta</taxon>
        <taxon>Magnoliopsida</taxon>
        <taxon>eudicotyledons</taxon>
        <taxon>Gunneridae</taxon>
        <taxon>Pentapetalae</taxon>
        <taxon>asterids</taxon>
        <taxon>campanulids</taxon>
        <taxon>Asterales</taxon>
        <taxon>Asteraceae</taxon>
        <taxon>Asteroideae</taxon>
        <taxon>Anthemideae</taxon>
        <taxon>Anthemidinae</taxon>
        <taxon>Tanacetum</taxon>
    </lineage>
</organism>
<dbReference type="AlphaFoldDB" id="A0A6L2LPW0"/>
<comment type="caution">
    <text evidence="1">The sequence shown here is derived from an EMBL/GenBank/DDBJ whole genome shotgun (WGS) entry which is preliminary data.</text>
</comment>
<protein>
    <submittedName>
        <fullName evidence="1">Uncharacterized protein</fullName>
    </submittedName>
</protein>
<proteinExistence type="predicted"/>
<evidence type="ECO:0000313" key="1">
    <source>
        <dbReference type="EMBL" id="GEU63250.1"/>
    </source>
</evidence>
<name>A0A6L2LPW0_TANCI</name>